<dbReference type="GO" id="GO:0033962">
    <property type="term" value="P:P-body assembly"/>
    <property type="evidence" value="ECO:0007669"/>
    <property type="project" value="TreeGrafter"/>
</dbReference>
<dbReference type="Proteomes" id="UP000886520">
    <property type="component" value="Chromosome 15"/>
</dbReference>
<evidence type="ECO:0000256" key="1">
    <source>
        <dbReference type="ARBA" id="ARBA00004201"/>
    </source>
</evidence>
<comment type="caution">
    <text evidence="3">The sequence shown here is derived from an EMBL/GenBank/DDBJ whole genome shotgun (WGS) entry which is preliminary data.</text>
</comment>
<keyword evidence="2" id="KW-0963">Cytoplasm</keyword>
<reference evidence="3" key="1">
    <citation type="submission" date="2021-01" db="EMBL/GenBank/DDBJ databases">
        <title>Adiantum capillus-veneris genome.</title>
        <authorList>
            <person name="Fang Y."/>
            <person name="Liao Q."/>
        </authorList>
    </citation>
    <scope>NUCLEOTIDE SEQUENCE</scope>
    <source>
        <strain evidence="3">H3</strain>
        <tissue evidence="3">Leaf</tissue>
    </source>
</reference>
<dbReference type="GO" id="GO:0000290">
    <property type="term" value="P:deadenylation-dependent decapping of nuclear-transcribed mRNA"/>
    <property type="evidence" value="ECO:0007669"/>
    <property type="project" value="InterPro"/>
</dbReference>
<accession>A0A9D4UKT3</accession>
<protein>
    <recommendedName>
        <fullName evidence="5">Topoisomerase II-associated protein PAT1</fullName>
    </recommendedName>
</protein>
<gene>
    <name evidence="3" type="ORF">GOP47_0015873</name>
</gene>
<dbReference type="AlphaFoldDB" id="A0A9D4UKT3"/>
<dbReference type="PANTHER" id="PTHR21551">
    <property type="entry name" value="TOPOISOMERASE II-ASSOCIATED PROTEIN PAT1"/>
    <property type="match status" value="1"/>
</dbReference>
<dbReference type="GO" id="GO:0000932">
    <property type="term" value="C:P-body"/>
    <property type="evidence" value="ECO:0007669"/>
    <property type="project" value="UniProtKB-SubCell"/>
</dbReference>
<evidence type="ECO:0000256" key="2">
    <source>
        <dbReference type="ARBA" id="ARBA00022490"/>
    </source>
</evidence>
<dbReference type="OrthoDB" id="74835at2759"/>
<dbReference type="InterPro" id="IPR039900">
    <property type="entry name" value="Pat1-like"/>
</dbReference>
<sequence>MEEHPKDDHRFDASQYAFFGGEVSQEVELGGLDEEDDVALGGALEEEGGALLGLSEKDEVEALDNVSHLDDVSADISEISRSYMNLGLNEPESDHDAHSWYGNHQRQFMQDAHGMHSANFLSQRHWAGESEYPQSPQSPFAMSGPYPKMRPQGPTPIQSSQQHVAVSHGHLPQNFRPYGPATPRTVPVGSPVPQFLQYGGSPGLSPPTLQGQWMGPSNMQLGVSGGLMHGSVHQQMTQQQSILPAQGLMQRQLGHSRINSANLQQAMFNSLPSAPAMLQKPNEHHHYNTSDGRDFRHEMQQRNRLPGHAYQQGPFDSANLPTRSNSRQQFRSKYMSAEEIESIAKIQLAATHSTDLYIDDYYHQAAQAKLAGGQRRHFHFAPSHLRDSPSHRRAPAMQPTFVPVDGLGRVPFSSIRRPRPLLEVEDYSGQAEGCSEALSLKMSERPLEQEPMLAARIAIEDGLCLLLDVDDIDRFLSANQLPDGGAQLRRQRQLMLEGLAASLQLISPLTSRGSGDASKNEHFLGAETQDDVVFLRLVSLPKGRKLVYRYLQLLPLGSELTQIVCMAVFRHLRFLFGAAQTEPGAIGATAELASTVADCASRMDLNAISDCLAAVVVSSEQPPLRPFGSTAGDGASLILRSALDRATHLLTDPGVTFPLQDRAVWQATFDRFFLLLYRYCTTKFDSILHSVAMSSPPGRTMAITAAAAEEVTARFYSKIDCFGSFRWAWESFCCRSSRLKSYRNILGLAIFHIGHICLSSHG</sequence>
<evidence type="ECO:0000313" key="4">
    <source>
        <dbReference type="Proteomes" id="UP000886520"/>
    </source>
</evidence>
<comment type="subcellular location">
    <subcellularLocation>
        <location evidence="1">Cytoplasm</location>
        <location evidence="1">P-body</location>
    </subcellularLocation>
</comment>
<keyword evidence="4" id="KW-1185">Reference proteome</keyword>
<dbReference type="EMBL" id="JABFUD020000015">
    <property type="protein sequence ID" value="KAI5069572.1"/>
    <property type="molecule type" value="Genomic_DNA"/>
</dbReference>
<dbReference type="PANTHER" id="PTHR21551:SF0">
    <property type="entry name" value="PROTEIN ASSOCIATED WITH TOPO II RELATED-1, ISOFORM A"/>
    <property type="match status" value="1"/>
</dbReference>
<proteinExistence type="predicted"/>
<organism evidence="3 4">
    <name type="scientific">Adiantum capillus-veneris</name>
    <name type="common">Maidenhair fern</name>
    <dbReference type="NCBI Taxonomy" id="13818"/>
    <lineage>
        <taxon>Eukaryota</taxon>
        <taxon>Viridiplantae</taxon>
        <taxon>Streptophyta</taxon>
        <taxon>Embryophyta</taxon>
        <taxon>Tracheophyta</taxon>
        <taxon>Polypodiopsida</taxon>
        <taxon>Polypodiidae</taxon>
        <taxon>Polypodiales</taxon>
        <taxon>Pteridineae</taxon>
        <taxon>Pteridaceae</taxon>
        <taxon>Vittarioideae</taxon>
        <taxon>Adiantum</taxon>
    </lineage>
</organism>
<evidence type="ECO:0008006" key="5">
    <source>
        <dbReference type="Google" id="ProtNLM"/>
    </source>
</evidence>
<dbReference type="GO" id="GO:0003723">
    <property type="term" value="F:RNA binding"/>
    <property type="evidence" value="ECO:0007669"/>
    <property type="project" value="TreeGrafter"/>
</dbReference>
<name>A0A9D4UKT3_ADICA</name>
<evidence type="ECO:0000313" key="3">
    <source>
        <dbReference type="EMBL" id="KAI5069572.1"/>
    </source>
</evidence>